<dbReference type="OrthoDB" id="20865at10239"/>
<dbReference type="InterPro" id="IPR055673">
    <property type="entry name" value="DUF7249"/>
</dbReference>
<dbReference type="EMBL" id="GU071096">
    <property type="protein sequence ID" value="ADO97685.1"/>
    <property type="molecule type" value="Genomic_DNA"/>
</dbReference>
<name>E3SJX5_9CAUD</name>
<reference evidence="1 2" key="1">
    <citation type="journal article" date="2010" name="Environ. Microbiol.">
        <title>Genomic analysis of oceanic cyanobacterial myoviruses compared with T4-like myoviruses from diverse hosts and environments.</title>
        <authorList>
            <person name="Sullivan M.B."/>
            <person name="Huang K.H."/>
            <person name="Ignacio-Espinoza J.C."/>
            <person name="Berlin A.M."/>
            <person name="Kelly L."/>
            <person name="Weigele P.R."/>
            <person name="DeFrancesco A.S."/>
            <person name="Kern S.E."/>
            <person name="Thompson L.R."/>
            <person name="Young S."/>
            <person name="Yandava C."/>
            <person name="Fu R."/>
            <person name="Krastins B."/>
            <person name="Chase M."/>
            <person name="Sarracino D."/>
            <person name="Osburne M.S."/>
            <person name="Henn M.R."/>
            <person name="Chisholm S.W."/>
        </authorList>
    </citation>
    <scope>NUCLEOTIDE SEQUENCE [LARGE SCALE GENOMIC DNA]</scope>
    <source>
        <strain evidence="1">8102-4</strain>
    </source>
</reference>
<organism evidence="1 2">
    <name type="scientific">Synechococcus phage S-ShM2</name>
    <dbReference type="NCBI Taxonomy" id="445683"/>
    <lineage>
        <taxon>Viruses</taxon>
        <taxon>Duplodnaviria</taxon>
        <taxon>Heunggongvirae</taxon>
        <taxon>Uroviricota</taxon>
        <taxon>Caudoviricetes</taxon>
        <taxon>Pantevenvirales</taxon>
        <taxon>Kyanoviridae</taxon>
        <taxon>Ahtivirus</taxon>
        <taxon>Ahtivirus sagseatwo</taxon>
    </lineage>
</organism>
<proteinExistence type="predicted"/>
<dbReference type="Proteomes" id="UP000006525">
    <property type="component" value="Segment"/>
</dbReference>
<sequence length="140" mass="15736">MVAPLTRKSSMIQNWQTTSLDCDSSGTVPKIGFSRCKRSQNCYHTDMNNETNTMTDTKINGWANYETWNAVLWILNDEFLYNTARACVTYAEAGESVWSKFQRCMMDGCVGSFLGATGDGVAWDHAAIDADEMEEMMLDL</sequence>
<protein>
    <submittedName>
        <fullName evidence="1">Uncharacterized protein</fullName>
    </submittedName>
</protein>
<gene>
    <name evidence="1" type="ORF">SShM2_074</name>
</gene>
<dbReference type="Pfam" id="PF23907">
    <property type="entry name" value="DUF7249"/>
    <property type="match status" value="1"/>
</dbReference>
<dbReference type="GeneID" id="10327229"/>
<dbReference type="RefSeq" id="YP_004322740.1">
    <property type="nucleotide sequence ID" value="NC_015281.1"/>
</dbReference>
<keyword evidence="2" id="KW-1185">Reference proteome</keyword>
<evidence type="ECO:0000313" key="2">
    <source>
        <dbReference type="Proteomes" id="UP000006525"/>
    </source>
</evidence>
<accession>E3SJX5</accession>
<dbReference type="KEGG" id="vg:10327229"/>
<evidence type="ECO:0000313" key="1">
    <source>
        <dbReference type="EMBL" id="ADO97685.1"/>
    </source>
</evidence>